<dbReference type="InterPro" id="IPR000340">
    <property type="entry name" value="Dual-sp_phosphatase_cat-dom"/>
</dbReference>
<dbReference type="AlphaFoldDB" id="A0A0E0JI67"/>
<keyword evidence="7" id="KW-1185">Reference proteome</keyword>
<dbReference type="PROSITE" id="PS50056">
    <property type="entry name" value="TYR_PHOSPHATASE_2"/>
    <property type="match status" value="1"/>
</dbReference>
<feature type="region of interest" description="Disordered" evidence="3">
    <location>
        <begin position="99"/>
        <end position="122"/>
    </location>
</feature>
<proteinExistence type="predicted"/>
<feature type="compositionally biased region" description="Basic and acidic residues" evidence="3">
    <location>
        <begin position="582"/>
        <end position="593"/>
    </location>
</feature>
<dbReference type="InterPro" id="IPR036940">
    <property type="entry name" value="PI3/4_kinase_cat_sf"/>
</dbReference>
<dbReference type="InterPro" id="IPR011009">
    <property type="entry name" value="Kinase-like_dom_sf"/>
</dbReference>
<dbReference type="GO" id="GO:0043622">
    <property type="term" value="P:cortical microtubule organization"/>
    <property type="evidence" value="ECO:0007669"/>
    <property type="project" value="InterPro"/>
</dbReference>
<organism evidence="6">
    <name type="scientific">Oryza punctata</name>
    <name type="common">Red rice</name>
    <dbReference type="NCBI Taxonomy" id="4537"/>
    <lineage>
        <taxon>Eukaryota</taxon>
        <taxon>Viridiplantae</taxon>
        <taxon>Streptophyta</taxon>
        <taxon>Embryophyta</taxon>
        <taxon>Tracheophyta</taxon>
        <taxon>Spermatophyta</taxon>
        <taxon>Magnoliopsida</taxon>
        <taxon>Liliopsida</taxon>
        <taxon>Poales</taxon>
        <taxon>Poaceae</taxon>
        <taxon>BOP clade</taxon>
        <taxon>Oryzoideae</taxon>
        <taxon>Oryzeae</taxon>
        <taxon>Oryzinae</taxon>
        <taxon>Oryza</taxon>
    </lineage>
</organism>
<dbReference type="InterPro" id="IPR000387">
    <property type="entry name" value="Tyr_Pase_dom"/>
</dbReference>
<feature type="region of interest" description="Disordered" evidence="3">
    <location>
        <begin position="570"/>
        <end position="595"/>
    </location>
</feature>
<dbReference type="SUPFAM" id="SSF52799">
    <property type="entry name" value="(Phosphotyrosine protein) phosphatases II"/>
    <property type="match status" value="1"/>
</dbReference>
<evidence type="ECO:0000256" key="2">
    <source>
        <dbReference type="ARBA" id="ARBA00022912"/>
    </source>
</evidence>
<dbReference type="InterPro" id="IPR035010">
    <property type="entry name" value="PHS1"/>
</dbReference>
<dbReference type="GO" id="GO:0004721">
    <property type="term" value="F:phosphoprotein phosphatase activity"/>
    <property type="evidence" value="ECO:0007669"/>
    <property type="project" value="UniProtKB-KW"/>
</dbReference>
<dbReference type="InterPro" id="IPR029021">
    <property type="entry name" value="Prot-tyrosine_phosphatase-like"/>
</dbReference>
<name>A0A0E0JI67_ORYPU</name>
<dbReference type="EnsemblPlants" id="OPUNC01G14350.1">
    <property type="protein sequence ID" value="OPUNC01G14350.1"/>
    <property type="gene ID" value="OPUNC01G14350"/>
</dbReference>
<dbReference type="InterPro" id="IPR020422">
    <property type="entry name" value="TYR_PHOSPHATASE_DUAL_dom"/>
</dbReference>
<dbReference type="PROSITE" id="PS50054">
    <property type="entry name" value="TYR_PHOSPHATASE_DUAL"/>
    <property type="match status" value="1"/>
</dbReference>
<dbReference type="SMART" id="SM00195">
    <property type="entry name" value="DSPc"/>
    <property type="match status" value="1"/>
</dbReference>
<evidence type="ECO:0008006" key="8">
    <source>
        <dbReference type="Google" id="ProtNLM"/>
    </source>
</evidence>
<feature type="compositionally biased region" description="Polar residues" evidence="3">
    <location>
        <begin position="572"/>
        <end position="581"/>
    </location>
</feature>
<dbReference type="InterPro" id="IPR016130">
    <property type="entry name" value="Tyr_Pase_AS"/>
</dbReference>
<dbReference type="Gene3D" id="3.30.1010.10">
    <property type="entry name" value="Phosphatidylinositol 3-kinase Catalytic Subunit, Chain A, domain 4"/>
    <property type="match status" value="1"/>
</dbReference>
<evidence type="ECO:0000256" key="3">
    <source>
        <dbReference type="SAM" id="MobiDB-lite"/>
    </source>
</evidence>
<dbReference type="STRING" id="4537.A0A0E0JI67"/>
<dbReference type="PANTHER" id="PTHR47100">
    <property type="entry name" value="DUAL SPECIFICITY PROTEIN PHOSPHATASE PHS1"/>
    <property type="match status" value="1"/>
</dbReference>
<reference evidence="6" key="1">
    <citation type="submission" date="2015-04" db="UniProtKB">
        <authorList>
            <consortium name="EnsemblPlants"/>
        </authorList>
    </citation>
    <scope>IDENTIFICATION</scope>
</reference>
<evidence type="ECO:0000313" key="7">
    <source>
        <dbReference type="Proteomes" id="UP000026962"/>
    </source>
</evidence>
<sequence length="990" mass="111258">MHSCELATFPSLSLSLPLPPLLPLPFPQTSPICNPTRLHTISRRHRNPLGFPAVELEYGRGIHGIRILLPLLLLRFVTLDLGFWQGGFEEWVALVRKRNGSGTPSSSSPQQPKPGGFAVQSSVSSEGLELGHPYSDAIDSSLSYQLPTTCLWDRLGRVTMMDIESSDFNWSSLSSLHHTKHTTTSTEPYEDDTSRSFEVTVNSGGVVFIALFKTSENDELPSKEAAAVIKIAPSRMATQSERFGYELAKWLGVRTPQGRVIHNFSSEWHQMKDAVENARDAAISSHDELEEMICTEMLEALELSRCLFLMNYVHGSPLLENTMPFDSHDSAEKTAEALGRVLILDLVLRNEDRLRCRPLGWRGNYANLLVADRNAYANLDSLDDVYDSAIIRYKPEIIRSPQNRKPRRAVSISGSIGSDTSDLMLADTYDPSQPEISSFHIIAIDSGVPRRPPACKRAKDQESYPKLVELTLNNWDYSSNLLFELSFGKLGVPGPEEFDVSSDLSYHSPLSESDMVAAVNSFRGGFRSALRDLQRFHIFLITLYQKLDGLLKIFFNLMYKVLNEYDREDASSSDSPLCSTETHMDSNDSEVPKHMRRPCRTLSRDNFDLSSPSSRESFMIKNFKGSSDASRGLRLTMKLRDFNKYAKLGRCKRCQIGHPENSKLDETKYIFYEDFLLFFETSSTDSIRRGIKCLQADSELCKEIEQWNDMLRTDVVKLCQDNSFNTGFFEGIDNSIAVDAYELKVRLEHILERISLISDAASTERPSQITDYLYIGGALAARSTYTLQHLGITHILCLCANEIGQAESQQPGRFDYRNFSINDDENADISDVFQDASDFIDYVQHLHGKVLVHCFEGKSRSATVVLAYLMLRKKFTLLEAWNMLKKVHRRAHPNDGFAKVLVDLDKKLHGKISMEWHHRRPAMKVCPICGKNAGLSSSSLKLHLQKAHRKISSGSVDTAMTLEIQKAVEAIKAGRGGGDSPTHSTEKVAS</sequence>
<feature type="domain" description="Tyrosine-protein phosphatase" evidence="4">
    <location>
        <begin position="765"/>
        <end position="910"/>
    </location>
</feature>
<dbReference type="SUPFAM" id="SSF56112">
    <property type="entry name" value="Protein kinase-like (PK-like)"/>
    <property type="match status" value="1"/>
</dbReference>
<dbReference type="Gramene" id="OPUNC01G14350.1">
    <property type="protein sequence ID" value="OPUNC01G14350.1"/>
    <property type="gene ID" value="OPUNC01G14350"/>
</dbReference>
<keyword evidence="2" id="KW-0904">Protein phosphatase</keyword>
<dbReference type="InterPro" id="IPR015275">
    <property type="entry name" value="Actin-fragmin_kin_cat_dom"/>
</dbReference>
<evidence type="ECO:0000259" key="4">
    <source>
        <dbReference type="PROSITE" id="PS50054"/>
    </source>
</evidence>
<protein>
    <recommendedName>
        <fullName evidence="8">Dual specificity protein phosphatase PHS1</fullName>
    </recommendedName>
</protein>
<dbReference type="eggNOG" id="KOG1716">
    <property type="taxonomic scope" value="Eukaryota"/>
</dbReference>
<dbReference type="FunFam" id="3.90.190.10:FF:000148">
    <property type="entry name" value="Dual specificity protein phosphatase PHS1"/>
    <property type="match status" value="1"/>
</dbReference>
<evidence type="ECO:0000256" key="1">
    <source>
        <dbReference type="ARBA" id="ARBA00022801"/>
    </source>
</evidence>
<dbReference type="GO" id="GO:0009737">
    <property type="term" value="P:response to abscisic acid"/>
    <property type="evidence" value="ECO:0007669"/>
    <property type="project" value="InterPro"/>
</dbReference>
<dbReference type="PROSITE" id="PS00383">
    <property type="entry name" value="TYR_PHOSPHATASE_1"/>
    <property type="match status" value="1"/>
</dbReference>
<dbReference type="Gene3D" id="3.90.190.10">
    <property type="entry name" value="Protein tyrosine phosphatase superfamily"/>
    <property type="match status" value="1"/>
</dbReference>
<keyword evidence="1" id="KW-0378">Hydrolase</keyword>
<dbReference type="Gene3D" id="1.10.1070.11">
    <property type="entry name" value="Phosphatidylinositol 3-/4-kinase, catalytic domain"/>
    <property type="match status" value="1"/>
</dbReference>
<dbReference type="HOGENOM" id="CLU_010986_0_0_1"/>
<reference evidence="6" key="2">
    <citation type="submission" date="2018-05" db="EMBL/GenBank/DDBJ databases">
        <title>OpunRS2 (Oryza punctata Reference Sequence Version 2).</title>
        <authorList>
            <person name="Zhang J."/>
            <person name="Kudrna D."/>
            <person name="Lee S."/>
            <person name="Talag J."/>
            <person name="Welchert J."/>
            <person name="Wing R.A."/>
        </authorList>
    </citation>
    <scope>NUCLEOTIDE SEQUENCE [LARGE SCALE GENOMIC DNA]</scope>
</reference>
<dbReference type="Pfam" id="PF00782">
    <property type="entry name" value="DSPc"/>
    <property type="match status" value="1"/>
</dbReference>
<dbReference type="PANTHER" id="PTHR47100:SF5">
    <property type="entry name" value="DUAL SPECIFICITY PROTEIN PHOSPHATASE PHS1"/>
    <property type="match status" value="1"/>
</dbReference>
<evidence type="ECO:0000313" key="6">
    <source>
        <dbReference type="EnsemblPlants" id="OPUNC01G14350.1"/>
    </source>
</evidence>
<evidence type="ECO:0000259" key="5">
    <source>
        <dbReference type="PROSITE" id="PS50056"/>
    </source>
</evidence>
<feature type="domain" description="Tyrosine specific protein phosphatases" evidence="5">
    <location>
        <begin position="837"/>
        <end position="886"/>
    </location>
</feature>
<dbReference type="CDD" id="cd14498">
    <property type="entry name" value="DSP"/>
    <property type="match status" value="1"/>
</dbReference>
<dbReference type="Pfam" id="PF09192">
    <property type="entry name" value="Act-Frag_cataly"/>
    <property type="match status" value="1"/>
</dbReference>
<dbReference type="Proteomes" id="UP000026962">
    <property type="component" value="Chromosome 1"/>
</dbReference>
<dbReference type="OMA" id="THMDSND"/>
<accession>A0A0E0JI67</accession>
<feature type="compositionally biased region" description="Low complexity" evidence="3">
    <location>
        <begin position="100"/>
        <end position="116"/>
    </location>
</feature>